<evidence type="ECO:0000256" key="1">
    <source>
        <dbReference type="ARBA" id="ARBA00002151"/>
    </source>
</evidence>
<gene>
    <name evidence="12" type="ORF">ACFPBZ_21160</name>
</gene>
<dbReference type="InterPro" id="IPR002734">
    <property type="entry name" value="RibDG_C"/>
</dbReference>
<comment type="catalytic activity">
    <reaction evidence="10">
        <text>2,5-diamino-6-hydroxy-4-(5-phosphoribosylamino)-pyrimidine + H2O + H(+) = 5-amino-6-(5-phospho-D-ribosylamino)uracil + NH4(+)</text>
        <dbReference type="Rhea" id="RHEA:21868"/>
        <dbReference type="ChEBI" id="CHEBI:15377"/>
        <dbReference type="ChEBI" id="CHEBI:15378"/>
        <dbReference type="ChEBI" id="CHEBI:28938"/>
        <dbReference type="ChEBI" id="CHEBI:58453"/>
        <dbReference type="ChEBI" id="CHEBI:58614"/>
        <dbReference type="EC" id="3.5.4.26"/>
    </reaction>
</comment>
<comment type="catalytic activity">
    <reaction evidence="9">
        <text>5-amino-6-(5-phospho-D-ribitylamino)uracil + NADP(+) = 5-amino-6-(5-phospho-D-ribosylamino)uracil + NADPH + H(+)</text>
        <dbReference type="Rhea" id="RHEA:17845"/>
        <dbReference type="ChEBI" id="CHEBI:15378"/>
        <dbReference type="ChEBI" id="CHEBI:57783"/>
        <dbReference type="ChEBI" id="CHEBI:58349"/>
        <dbReference type="ChEBI" id="CHEBI:58421"/>
        <dbReference type="ChEBI" id="CHEBI:58453"/>
        <dbReference type="EC" id="1.1.1.193"/>
    </reaction>
</comment>
<feature type="domain" description="CMP/dCMP-type deaminase" evidence="11">
    <location>
        <begin position="188"/>
        <end position="307"/>
    </location>
</feature>
<keyword evidence="8" id="KW-0560">Oxidoreductase</keyword>
<dbReference type="InterPro" id="IPR002125">
    <property type="entry name" value="CMP_dCMP_dom"/>
</dbReference>
<dbReference type="SUPFAM" id="SSF53597">
    <property type="entry name" value="Dihydrofolate reductase-like"/>
    <property type="match status" value="1"/>
</dbReference>
<dbReference type="SUPFAM" id="SSF53927">
    <property type="entry name" value="Cytidine deaminase-like"/>
    <property type="match status" value="1"/>
</dbReference>
<dbReference type="PANTHER" id="PTHR38011">
    <property type="entry name" value="DIHYDROFOLATE REDUCTASE FAMILY PROTEIN (AFU_ORTHOLOGUE AFUA_8G06820)"/>
    <property type="match status" value="1"/>
</dbReference>
<accession>A0ABV9YSB9</accession>
<dbReference type="InterPro" id="IPR016193">
    <property type="entry name" value="Cytidine_deaminase-like"/>
</dbReference>
<dbReference type="InterPro" id="IPR024072">
    <property type="entry name" value="DHFR-like_dom_sf"/>
</dbReference>
<comment type="similarity">
    <text evidence="4">In the C-terminal section; belongs to the HTP reductase family.</text>
</comment>
<dbReference type="RefSeq" id="WP_378038086.1">
    <property type="nucleotide sequence ID" value="NZ_JBHSIV010000026.1"/>
</dbReference>
<evidence type="ECO:0000256" key="4">
    <source>
        <dbReference type="ARBA" id="ARBA00007417"/>
    </source>
</evidence>
<keyword evidence="7" id="KW-0521">NADP</keyword>
<dbReference type="PANTHER" id="PTHR38011:SF7">
    <property type="entry name" value="2,5-DIAMINO-6-RIBOSYLAMINO-4(3H)-PYRIMIDINONE 5'-PHOSPHATE REDUCTASE"/>
    <property type="match status" value="1"/>
</dbReference>
<dbReference type="PROSITE" id="PS51747">
    <property type="entry name" value="CYT_DCMP_DEAMINASES_2"/>
    <property type="match status" value="1"/>
</dbReference>
<organism evidence="12 13">
    <name type="scientific">Actinomycetospora atypica</name>
    <dbReference type="NCBI Taxonomy" id="1290095"/>
    <lineage>
        <taxon>Bacteria</taxon>
        <taxon>Bacillati</taxon>
        <taxon>Actinomycetota</taxon>
        <taxon>Actinomycetes</taxon>
        <taxon>Pseudonocardiales</taxon>
        <taxon>Pseudonocardiaceae</taxon>
        <taxon>Actinomycetospora</taxon>
    </lineage>
</organism>
<dbReference type="Pfam" id="PF00383">
    <property type="entry name" value="dCMP_cyt_deam_1"/>
    <property type="match status" value="1"/>
</dbReference>
<dbReference type="Pfam" id="PF01872">
    <property type="entry name" value="RibD_C"/>
    <property type="match status" value="1"/>
</dbReference>
<evidence type="ECO:0000259" key="11">
    <source>
        <dbReference type="PROSITE" id="PS51747"/>
    </source>
</evidence>
<evidence type="ECO:0000313" key="13">
    <source>
        <dbReference type="Proteomes" id="UP001595947"/>
    </source>
</evidence>
<evidence type="ECO:0000256" key="7">
    <source>
        <dbReference type="ARBA" id="ARBA00022857"/>
    </source>
</evidence>
<evidence type="ECO:0000256" key="5">
    <source>
        <dbReference type="ARBA" id="ARBA00012766"/>
    </source>
</evidence>
<sequence>MRPHVLASCATSLDGFLDDASDERLILSGPADLDRVDEERARADAILVGAGTVRADDPRLLVRSADRRAERVARGLPASPLRVVLTTRPVDPGARVLAGDAETVVLAGSPGEVLDELGRRGVVTLMVEGGAGVLRDFLTAGVVDELQLVHAPRLVGDGPRFTGGGPDGHLVETRTLDDDVLLRYRFGDPDDRHLAEACTLAGRCPPSATAFSVGCVVVAADGTVLGSGWSRRDDPLDHAEEGVLRRIGDDPRLRSATLYSSLEPCGRRGSRPHPCAELIVRAGIPRVVYAWSEPPEFVDAPSGAGQLAAAGIDTVQHARWEPLARRCALRAREQFEGL</sequence>
<proteinExistence type="inferred from homology"/>
<protein>
    <recommendedName>
        <fullName evidence="6">Riboflavin biosynthesis protein RibD</fullName>
        <ecNumber evidence="5">3.5.4.26</ecNumber>
    </recommendedName>
</protein>
<name>A0ABV9YSB9_9PSEU</name>
<keyword evidence="13" id="KW-1185">Reference proteome</keyword>
<dbReference type="EMBL" id="JBHSIV010000026">
    <property type="protein sequence ID" value="MFC5064746.1"/>
    <property type="molecule type" value="Genomic_DNA"/>
</dbReference>
<reference evidence="13" key="1">
    <citation type="journal article" date="2019" name="Int. J. Syst. Evol. Microbiol.">
        <title>The Global Catalogue of Microorganisms (GCM) 10K type strain sequencing project: providing services to taxonomists for standard genome sequencing and annotation.</title>
        <authorList>
            <consortium name="The Broad Institute Genomics Platform"/>
            <consortium name="The Broad Institute Genome Sequencing Center for Infectious Disease"/>
            <person name="Wu L."/>
            <person name="Ma J."/>
        </authorList>
    </citation>
    <scope>NUCLEOTIDE SEQUENCE [LARGE SCALE GENOMIC DNA]</scope>
    <source>
        <strain evidence="13">CGMCC 4.7093</strain>
    </source>
</reference>
<comment type="similarity">
    <text evidence="3">In the N-terminal section; belongs to the cytidine and deoxycytidylate deaminase family.</text>
</comment>
<dbReference type="Gene3D" id="3.40.430.10">
    <property type="entry name" value="Dihydrofolate Reductase, subunit A"/>
    <property type="match status" value="2"/>
</dbReference>
<comment type="pathway">
    <text evidence="2">Cofactor biosynthesis; riboflavin biosynthesis; 5-amino-6-(D-ribitylamino)uracil from GTP: step 2/4.</text>
</comment>
<evidence type="ECO:0000313" key="12">
    <source>
        <dbReference type="EMBL" id="MFC5064746.1"/>
    </source>
</evidence>
<evidence type="ECO:0000256" key="10">
    <source>
        <dbReference type="ARBA" id="ARBA00049886"/>
    </source>
</evidence>
<evidence type="ECO:0000256" key="9">
    <source>
        <dbReference type="ARBA" id="ARBA00049861"/>
    </source>
</evidence>
<evidence type="ECO:0000256" key="3">
    <source>
        <dbReference type="ARBA" id="ARBA00005259"/>
    </source>
</evidence>
<dbReference type="EC" id="3.5.4.26" evidence="5"/>
<evidence type="ECO:0000256" key="8">
    <source>
        <dbReference type="ARBA" id="ARBA00023002"/>
    </source>
</evidence>
<dbReference type="Proteomes" id="UP001595947">
    <property type="component" value="Unassembled WGS sequence"/>
</dbReference>
<evidence type="ECO:0000256" key="6">
    <source>
        <dbReference type="ARBA" id="ARBA00019930"/>
    </source>
</evidence>
<dbReference type="InterPro" id="IPR050765">
    <property type="entry name" value="Riboflavin_Biosynth_HTPR"/>
</dbReference>
<dbReference type="Gene3D" id="3.40.140.10">
    <property type="entry name" value="Cytidine Deaminase, domain 2"/>
    <property type="match status" value="1"/>
</dbReference>
<comment type="function">
    <text evidence="1">Converts 2,5-diamino-6-(ribosylamino)-4(3h)-pyrimidinone 5'-phosphate into 5-amino-6-(ribosylamino)-2,4(1h,3h)-pyrimidinedione 5'-phosphate.</text>
</comment>
<evidence type="ECO:0000256" key="2">
    <source>
        <dbReference type="ARBA" id="ARBA00004882"/>
    </source>
</evidence>
<comment type="caution">
    <text evidence="12">The sequence shown here is derived from an EMBL/GenBank/DDBJ whole genome shotgun (WGS) entry which is preliminary data.</text>
</comment>